<dbReference type="Proteomes" id="UP000239181">
    <property type="component" value="Unassembled WGS sequence"/>
</dbReference>
<evidence type="ECO:0000256" key="2">
    <source>
        <dbReference type="ARBA" id="ARBA00006763"/>
    </source>
</evidence>
<dbReference type="InterPro" id="IPR005269">
    <property type="entry name" value="LOG"/>
</dbReference>
<dbReference type="GO" id="GO:0008714">
    <property type="term" value="F:AMP nucleosidase activity"/>
    <property type="evidence" value="ECO:0007669"/>
    <property type="project" value="UniProtKB-EC"/>
</dbReference>
<proteinExistence type="inferred from homology"/>
<dbReference type="Pfam" id="PF03641">
    <property type="entry name" value="Lysine_decarbox"/>
    <property type="match status" value="1"/>
</dbReference>
<comment type="similarity">
    <text evidence="2 3">Belongs to the LOG family.</text>
</comment>
<keyword evidence="5" id="KW-1185">Reference proteome</keyword>
<evidence type="ECO:0000313" key="4">
    <source>
        <dbReference type="EMBL" id="PRD15268.1"/>
    </source>
</evidence>
<dbReference type="PANTHER" id="PTHR31223:SF70">
    <property type="entry name" value="LOG FAMILY PROTEIN YJL055W"/>
    <property type="match status" value="1"/>
</dbReference>
<dbReference type="SUPFAM" id="SSF102405">
    <property type="entry name" value="MCP/YpsA-like"/>
    <property type="match status" value="1"/>
</dbReference>
<comment type="caution">
    <text evidence="4">The sequence shown here is derived from an EMBL/GenBank/DDBJ whole genome shotgun (WGS) entry which is preliminary data.</text>
</comment>
<comment type="catalytic activity">
    <reaction evidence="1">
        <text>AMP + H2O = D-ribose 5-phosphate + adenine</text>
        <dbReference type="Rhea" id="RHEA:20129"/>
        <dbReference type="ChEBI" id="CHEBI:15377"/>
        <dbReference type="ChEBI" id="CHEBI:16708"/>
        <dbReference type="ChEBI" id="CHEBI:78346"/>
        <dbReference type="ChEBI" id="CHEBI:456215"/>
        <dbReference type="EC" id="3.2.2.4"/>
    </reaction>
</comment>
<dbReference type="OrthoDB" id="9801098at2"/>
<sequence>MNSIGIFCGSAEGCSPEYMNAARATGQLLAQKDIAVVYGGGRVGLMGAVADSALQHGGRVTGVIPHALFEREIGHTGLTELVVVENMHQRKQRMAELSSGFIALPGGAGTMEEIFEQWTWAQLGMHHKPCAFLDVNGFYQPLKAMIERMAAEGFIRQSYIDMLLFSDSLAEIIDYFNDYTPPATKWAQPAGSQHG</sequence>
<dbReference type="PANTHER" id="PTHR31223">
    <property type="entry name" value="LOG FAMILY PROTEIN YJL055W"/>
    <property type="match status" value="1"/>
</dbReference>
<dbReference type="NCBIfam" id="TIGR00730">
    <property type="entry name" value="Rossman fold protein, TIGR00730 family"/>
    <property type="match status" value="1"/>
</dbReference>
<dbReference type="EC" id="3.2.2.n1" evidence="3"/>
<dbReference type="GO" id="GO:0009691">
    <property type="term" value="P:cytokinin biosynthetic process"/>
    <property type="evidence" value="ECO:0007669"/>
    <property type="project" value="UniProtKB-UniRule"/>
</dbReference>
<gene>
    <name evidence="4" type="ORF">CQW29_12460</name>
</gene>
<evidence type="ECO:0000256" key="3">
    <source>
        <dbReference type="RuleBase" id="RU363015"/>
    </source>
</evidence>
<name>A0A2S9IBV5_9GAMM</name>
<dbReference type="Gene3D" id="3.40.50.450">
    <property type="match status" value="1"/>
</dbReference>
<accession>A0A2S9IBV5</accession>
<dbReference type="InterPro" id="IPR031100">
    <property type="entry name" value="LOG_fam"/>
</dbReference>
<dbReference type="EMBL" id="PDET01000007">
    <property type="protein sequence ID" value="PRD15268.1"/>
    <property type="molecule type" value="Genomic_DNA"/>
</dbReference>
<dbReference type="AlphaFoldDB" id="A0A2S9IBV5"/>
<organism evidence="4 5">
    <name type="scientific">Pantoea coffeiphila</name>
    <dbReference type="NCBI Taxonomy" id="1465635"/>
    <lineage>
        <taxon>Bacteria</taxon>
        <taxon>Pseudomonadati</taxon>
        <taxon>Pseudomonadota</taxon>
        <taxon>Gammaproteobacteria</taxon>
        <taxon>Enterobacterales</taxon>
        <taxon>Erwiniaceae</taxon>
        <taxon>Pantoea</taxon>
    </lineage>
</organism>
<dbReference type="GO" id="GO:0005829">
    <property type="term" value="C:cytosol"/>
    <property type="evidence" value="ECO:0007669"/>
    <property type="project" value="TreeGrafter"/>
</dbReference>
<evidence type="ECO:0000313" key="5">
    <source>
        <dbReference type="Proteomes" id="UP000239181"/>
    </source>
</evidence>
<keyword evidence="3" id="KW-0378">Hydrolase</keyword>
<dbReference type="RefSeq" id="WP_105593046.1">
    <property type="nucleotide sequence ID" value="NZ_PDET01000007.1"/>
</dbReference>
<protein>
    <recommendedName>
        <fullName evidence="3">Cytokinin riboside 5'-monophosphate phosphoribohydrolase</fullName>
        <ecNumber evidence="3">3.2.2.n1</ecNumber>
    </recommendedName>
</protein>
<reference evidence="4 5" key="1">
    <citation type="submission" date="2017-10" db="EMBL/GenBank/DDBJ databases">
        <title>Draft genome of two endophytic bacteria isolated from 'guarana' Paullinia cupana (Mart.) Ducke.</title>
        <authorList>
            <person name="Siqueira K.A."/>
            <person name="Liotti R.G."/>
            <person name="Mendes T.A."/>
            <person name="Soares M.A."/>
        </authorList>
    </citation>
    <scope>NUCLEOTIDE SEQUENCE [LARGE SCALE GENOMIC DNA]</scope>
    <source>
        <strain evidence="4 5">342</strain>
    </source>
</reference>
<evidence type="ECO:0000256" key="1">
    <source>
        <dbReference type="ARBA" id="ARBA00000274"/>
    </source>
</evidence>
<keyword evidence="3" id="KW-0203">Cytokinin biosynthesis</keyword>